<keyword evidence="2 8" id="KW-0963">Cytoplasm</keyword>
<evidence type="ECO:0000256" key="3">
    <source>
        <dbReference type="ARBA" id="ARBA00022598"/>
    </source>
</evidence>
<dbReference type="Gene3D" id="3.40.50.620">
    <property type="entry name" value="HUPs"/>
    <property type="match status" value="1"/>
</dbReference>
<comment type="catalytic activity">
    <reaction evidence="7 8">
        <text>cytidine(34) in tRNA(Ile2) + L-lysine + ATP = lysidine(34) in tRNA(Ile2) + AMP + diphosphate + H(+)</text>
        <dbReference type="Rhea" id="RHEA:43744"/>
        <dbReference type="Rhea" id="RHEA-COMP:10625"/>
        <dbReference type="Rhea" id="RHEA-COMP:10670"/>
        <dbReference type="ChEBI" id="CHEBI:15378"/>
        <dbReference type="ChEBI" id="CHEBI:30616"/>
        <dbReference type="ChEBI" id="CHEBI:32551"/>
        <dbReference type="ChEBI" id="CHEBI:33019"/>
        <dbReference type="ChEBI" id="CHEBI:82748"/>
        <dbReference type="ChEBI" id="CHEBI:83665"/>
        <dbReference type="ChEBI" id="CHEBI:456215"/>
        <dbReference type="EC" id="6.3.4.19"/>
    </reaction>
</comment>
<keyword evidence="3 8" id="KW-0436">Ligase</keyword>
<keyword evidence="11" id="KW-1185">Reference proteome</keyword>
<comment type="subcellular location">
    <subcellularLocation>
        <location evidence="1 8">Cytoplasm</location>
    </subcellularLocation>
</comment>
<gene>
    <name evidence="8 10" type="primary">tilS</name>
    <name evidence="10" type="ORF">GCM10011571_24780</name>
</gene>
<dbReference type="PANTHER" id="PTHR43033">
    <property type="entry name" value="TRNA(ILE)-LYSIDINE SYNTHASE-RELATED"/>
    <property type="match status" value="1"/>
</dbReference>
<evidence type="ECO:0000313" key="10">
    <source>
        <dbReference type="EMBL" id="GGE21728.1"/>
    </source>
</evidence>
<dbReference type="GO" id="GO:0005737">
    <property type="term" value="C:cytoplasm"/>
    <property type="evidence" value="ECO:0007669"/>
    <property type="project" value="UniProtKB-SubCell"/>
</dbReference>
<dbReference type="InterPro" id="IPR012094">
    <property type="entry name" value="tRNA_Ile_lys_synt"/>
</dbReference>
<dbReference type="CDD" id="cd01992">
    <property type="entry name" value="TilS_N"/>
    <property type="match status" value="1"/>
</dbReference>
<reference evidence="10" key="2">
    <citation type="submission" date="2020-09" db="EMBL/GenBank/DDBJ databases">
        <authorList>
            <person name="Sun Q."/>
            <person name="Zhou Y."/>
        </authorList>
    </citation>
    <scope>NUCLEOTIDE SEQUENCE</scope>
    <source>
        <strain evidence="10">CGMCC 1.15179</strain>
    </source>
</reference>
<dbReference type="Pfam" id="PF01171">
    <property type="entry name" value="ATP_bind_3"/>
    <property type="match status" value="1"/>
</dbReference>
<dbReference type="EMBL" id="BMHQ01000008">
    <property type="protein sequence ID" value="GGE21728.1"/>
    <property type="molecule type" value="Genomic_DNA"/>
</dbReference>
<evidence type="ECO:0000259" key="9">
    <source>
        <dbReference type="SMART" id="SM00977"/>
    </source>
</evidence>
<keyword evidence="5 8" id="KW-0547">Nucleotide-binding</keyword>
<dbReference type="SUPFAM" id="SSF56037">
    <property type="entry name" value="PheT/TilS domain"/>
    <property type="match status" value="1"/>
</dbReference>
<comment type="caution">
    <text evidence="10">The sequence shown here is derived from an EMBL/GenBank/DDBJ whole genome shotgun (WGS) entry which is preliminary data.</text>
</comment>
<dbReference type="Pfam" id="PF11734">
    <property type="entry name" value="TilS_C"/>
    <property type="match status" value="1"/>
</dbReference>
<dbReference type="SUPFAM" id="SSF52402">
    <property type="entry name" value="Adenine nucleotide alpha hydrolases-like"/>
    <property type="match status" value="1"/>
</dbReference>
<comment type="function">
    <text evidence="8">Ligates lysine onto the cytidine present at position 34 of the AUA codon-specific tRNA(Ile) that contains the anticodon CAU, in an ATP-dependent manner. Cytidine is converted to lysidine, thus changing the amino acid specificity of the tRNA from methionine to isoleucine.</text>
</comment>
<dbReference type="SUPFAM" id="SSF82829">
    <property type="entry name" value="MesJ substrate recognition domain-like"/>
    <property type="match status" value="1"/>
</dbReference>
<evidence type="ECO:0000256" key="1">
    <source>
        <dbReference type="ARBA" id="ARBA00004496"/>
    </source>
</evidence>
<feature type="binding site" evidence="8">
    <location>
        <begin position="27"/>
        <end position="32"/>
    </location>
    <ligand>
        <name>ATP</name>
        <dbReference type="ChEBI" id="CHEBI:30616"/>
    </ligand>
</feature>
<evidence type="ECO:0000256" key="5">
    <source>
        <dbReference type="ARBA" id="ARBA00022741"/>
    </source>
</evidence>
<evidence type="ECO:0000256" key="6">
    <source>
        <dbReference type="ARBA" id="ARBA00022840"/>
    </source>
</evidence>
<dbReference type="InterPro" id="IPR015262">
    <property type="entry name" value="tRNA_Ile_lys_synt_subst-bd"/>
</dbReference>
<dbReference type="AlphaFoldDB" id="A0A8J2VIN1"/>
<keyword evidence="4 8" id="KW-0819">tRNA processing</keyword>
<dbReference type="RefSeq" id="WP_188648200.1">
    <property type="nucleotide sequence ID" value="NZ_BMHQ01000008.1"/>
</dbReference>
<sequence length="471" mass="53947">MLTEVVAQTIREHGWLPDGSTVLVGVSGGPDSMALLHVLHRLAPRHDWQLAAVHVDHGLRGEASREDARYVKARCGEWGIPCEVEAVNVRSRMRAEGGNKQAVARELRYDAFYRAAQKWGADTLALAHHADDQVETVLMRLIRGTGVSGMTGIPFCRLWKGITIIRPLLQVFREQIEAYCEEHRLQPRQDESNLDTAYTRNRLRWEIIPRLERINPRFKEAILTHSRLAADEEQWWRKQVARVMKQVVERRDDESCVLLVRPLLELDVALQRRVIKLILNCLVQDRTSEITMDAVERVLEAARSDHPSIQVDLPGRVTAVREYQRLWLSRKTGTKGERQISYISPPLPVPGSVDLPFFNGRLTIRLKEGNAFPLKEAGKTAVFDADRLQHSLRVRSRRPGDRMRPMGLNGTKKVKDILVDAKVHRRLRDRIPLVLHGDEIIWIPGVVRSDWAPVTKQTRNTLVLVWEEDLP</sequence>
<dbReference type="EC" id="6.3.4.19" evidence="8"/>
<evidence type="ECO:0000256" key="7">
    <source>
        <dbReference type="ARBA" id="ARBA00048539"/>
    </source>
</evidence>
<dbReference type="InterPro" id="IPR012796">
    <property type="entry name" value="Lysidine-tRNA-synth_C"/>
</dbReference>
<reference evidence="10" key="1">
    <citation type="journal article" date="2014" name="Int. J. Syst. Evol. Microbiol.">
        <title>Complete genome sequence of Corynebacterium casei LMG S-19264T (=DSM 44701T), isolated from a smear-ripened cheese.</title>
        <authorList>
            <consortium name="US DOE Joint Genome Institute (JGI-PGF)"/>
            <person name="Walter F."/>
            <person name="Albersmeier A."/>
            <person name="Kalinowski J."/>
            <person name="Ruckert C."/>
        </authorList>
    </citation>
    <scope>NUCLEOTIDE SEQUENCE</scope>
    <source>
        <strain evidence="10">CGMCC 1.15179</strain>
    </source>
</reference>
<dbReference type="HAMAP" id="MF_01161">
    <property type="entry name" value="tRNA_Ile_lys_synt"/>
    <property type="match status" value="1"/>
</dbReference>
<dbReference type="GO" id="GO:0005524">
    <property type="term" value="F:ATP binding"/>
    <property type="evidence" value="ECO:0007669"/>
    <property type="project" value="UniProtKB-UniRule"/>
</dbReference>
<dbReference type="InterPro" id="IPR012795">
    <property type="entry name" value="tRNA_Ile_lys_synt_N"/>
</dbReference>
<name>A0A8J2VIN1_9BACL</name>
<dbReference type="InterPro" id="IPR014729">
    <property type="entry name" value="Rossmann-like_a/b/a_fold"/>
</dbReference>
<dbReference type="PANTHER" id="PTHR43033:SF1">
    <property type="entry name" value="TRNA(ILE)-LYSIDINE SYNTHASE-RELATED"/>
    <property type="match status" value="1"/>
</dbReference>
<evidence type="ECO:0000256" key="4">
    <source>
        <dbReference type="ARBA" id="ARBA00022694"/>
    </source>
</evidence>
<proteinExistence type="inferred from homology"/>
<dbReference type="Gene3D" id="3.30.465.60">
    <property type="match status" value="1"/>
</dbReference>
<comment type="domain">
    <text evidence="8">The N-terminal region contains the highly conserved SGGXDS motif, predicted to be a P-loop motif involved in ATP binding.</text>
</comment>
<dbReference type="InterPro" id="IPR011063">
    <property type="entry name" value="TilS/TtcA_N"/>
</dbReference>
<evidence type="ECO:0000256" key="2">
    <source>
        <dbReference type="ARBA" id="ARBA00022490"/>
    </source>
</evidence>
<evidence type="ECO:0000256" key="8">
    <source>
        <dbReference type="HAMAP-Rule" id="MF_01161"/>
    </source>
</evidence>
<dbReference type="SMART" id="SM00977">
    <property type="entry name" value="TilS_C"/>
    <property type="match status" value="1"/>
</dbReference>
<dbReference type="GO" id="GO:0032267">
    <property type="term" value="F:tRNA(Ile)-lysidine synthase activity"/>
    <property type="evidence" value="ECO:0007669"/>
    <property type="project" value="UniProtKB-EC"/>
</dbReference>
<comment type="similarity">
    <text evidence="8">Belongs to the tRNA(Ile)-lysidine synthase family.</text>
</comment>
<dbReference type="NCBIfam" id="TIGR02433">
    <property type="entry name" value="lysidine_TilS_C"/>
    <property type="match status" value="1"/>
</dbReference>
<protein>
    <recommendedName>
        <fullName evidence="8">tRNA(Ile)-lysidine synthase</fullName>
        <ecNumber evidence="8">6.3.4.19</ecNumber>
    </recommendedName>
    <alternativeName>
        <fullName evidence="8">tRNA(Ile)-2-lysyl-cytidine synthase</fullName>
    </alternativeName>
    <alternativeName>
        <fullName evidence="8">tRNA(Ile)-lysidine synthetase</fullName>
    </alternativeName>
</protein>
<accession>A0A8J2VIN1</accession>
<organism evidence="10 11">
    <name type="scientific">Marinithermofilum abyssi</name>
    <dbReference type="NCBI Taxonomy" id="1571185"/>
    <lineage>
        <taxon>Bacteria</taxon>
        <taxon>Bacillati</taxon>
        <taxon>Bacillota</taxon>
        <taxon>Bacilli</taxon>
        <taxon>Bacillales</taxon>
        <taxon>Thermoactinomycetaceae</taxon>
        <taxon>Marinithermofilum</taxon>
    </lineage>
</organism>
<evidence type="ECO:0000313" key="11">
    <source>
        <dbReference type="Proteomes" id="UP000625210"/>
    </source>
</evidence>
<dbReference type="Pfam" id="PF09179">
    <property type="entry name" value="TilS"/>
    <property type="match status" value="1"/>
</dbReference>
<dbReference type="Proteomes" id="UP000625210">
    <property type="component" value="Unassembled WGS sequence"/>
</dbReference>
<keyword evidence="6 8" id="KW-0067">ATP-binding</keyword>
<dbReference type="NCBIfam" id="TIGR02432">
    <property type="entry name" value="lysidine_TilS_N"/>
    <property type="match status" value="1"/>
</dbReference>
<feature type="domain" description="Lysidine-tRNA(Ile) synthetase C-terminal" evidence="9">
    <location>
        <begin position="392"/>
        <end position="464"/>
    </location>
</feature>
<dbReference type="GO" id="GO:0006400">
    <property type="term" value="P:tRNA modification"/>
    <property type="evidence" value="ECO:0007669"/>
    <property type="project" value="UniProtKB-UniRule"/>
</dbReference>